<reference evidence="1" key="1">
    <citation type="submission" date="2020-09" db="EMBL/GenBank/DDBJ databases">
        <title>De no assembly of potato wild relative species, Solanum commersonii.</title>
        <authorList>
            <person name="Cho K."/>
        </authorList>
    </citation>
    <scope>NUCLEOTIDE SEQUENCE</scope>
    <source>
        <strain evidence="1">LZ3.2</strain>
        <tissue evidence="1">Leaf</tissue>
    </source>
</reference>
<organism evidence="1 2">
    <name type="scientific">Solanum commersonii</name>
    <name type="common">Commerson's wild potato</name>
    <name type="synonym">Commerson's nightshade</name>
    <dbReference type="NCBI Taxonomy" id="4109"/>
    <lineage>
        <taxon>Eukaryota</taxon>
        <taxon>Viridiplantae</taxon>
        <taxon>Streptophyta</taxon>
        <taxon>Embryophyta</taxon>
        <taxon>Tracheophyta</taxon>
        <taxon>Spermatophyta</taxon>
        <taxon>Magnoliopsida</taxon>
        <taxon>eudicotyledons</taxon>
        <taxon>Gunneridae</taxon>
        <taxon>Pentapetalae</taxon>
        <taxon>asterids</taxon>
        <taxon>lamiids</taxon>
        <taxon>Solanales</taxon>
        <taxon>Solanaceae</taxon>
        <taxon>Solanoideae</taxon>
        <taxon>Solaneae</taxon>
        <taxon>Solanum</taxon>
    </lineage>
</organism>
<evidence type="ECO:0000313" key="1">
    <source>
        <dbReference type="EMBL" id="KAG5567912.1"/>
    </source>
</evidence>
<accession>A0A9J5VXJ5</accession>
<proteinExistence type="predicted"/>
<comment type="caution">
    <text evidence="1">The sequence shown here is derived from an EMBL/GenBank/DDBJ whole genome shotgun (WGS) entry which is preliminary data.</text>
</comment>
<gene>
    <name evidence="1" type="ORF">H5410_065072</name>
</gene>
<keyword evidence="2" id="KW-1185">Reference proteome</keyword>
<name>A0A9J5VXJ5_SOLCO</name>
<dbReference type="Proteomes" id="UP000824120">
    <property type="component" value="Unassembled WGS sequence"/>
</dbReference>
<protein>
    <submittedName>
        <fullName evidence="1">Uncharacterized protein</fullName>
    </submittedName>
</protein>
<evidence type="ECO:0000313" key="2">
    <source>
        <dbReference type="Proteomes" id="UP000824120"/>
    </source>
</evidence>
<dbReference type="AlphaFoldDB" id="A0A9J5VXJ5"/>
<feature type="non-terminal residue" evidence="1">
    <location>
        <position position="69"/>
    </location>
</feature>
<dbReference type="EMBL" id="JACXVP010000379">
    <property type="protein sequence ID" value="KAG5567912.1"/>
    <property type="molecule type" value="Genomic_DNA"/>
</dbReference>
<sequence>MSEKNFGGCLMEACTSTAEESTEPLEPSRVCNIILRKERRPRRGCRTLSKRRLNLRPQKLTSLQIDHRL</sequence>